<comment type="caution">
    <text evidence="2">The sequence shown here is derived from an EMBL/GenBank/DDBJ whole genome shotgun (WGS) entry which is preliminary data.</text>
</comment>
<accession>A0ABS5AMX8</accession>
<dbReference type="EMBL" id="JAGIOO010000001">
    <property type="protein sequence ID" value="MBP2477937.1"/>
    <property type="molecule type" value="Genomic_DNA"/>
</dbReference>
<proteinExistence type="predicted"/>
<reference evidence="2 3" key="1">
    <citation type="submission" date="2021-03" db="EMBL/GenBank/DDBJ databases">
        <title>Sequencing the genomes of 1000 actinobacteria strains.</title>
        <authorList>
            <person name="Klenk H.-P."/>
        </authorList>
    </citation>
    <scope>NUCLEOTIDE SEQUENCE [LARGE SCALE GENOMIC DNA]</scope>
    <source>
        <strain evidence="2 3">DSM 44580</strain>
    </source>
</reference>
<protein>
    <submittedName>
        <fullName evidence="2">Quinol monooxygenase YgiN</fullName>
    </submittedName>
</protein>
<dbReference type="InterPro" id="IPR007138">
    <property type="entry name" value="ABM_dom"/>
</dbReference>
<organism evidence="2 3">
    <name type="scientific">Crossiella equi</name>
    <dbReference type="NCBI Taxonomy" id="130796"/>
    <lineage>
        <taxon>Bacteria</taxon>
        <taxon>Bacillati</taxon>
        <taxon>Actinomycetota</taxon>
        <taxon>Actinomycetes</taxon>
        <taxon>Pseudonocardiales</taxon>
        <taxon>Pseudonocardiaceae</taxon>
        <taxon>Crossiella</taxon>
    </lineage>
</organism>
<dbReference type="SUPFAM" id="SSF54909">
    <property type="entry name" value="Dimeric alpha+beta barrel"/>
    <property type="match status" value="1"/>
</dbReference>
<name>A0ABS5AMX8_9PSEU</name>
<keyword evidence="2" id="KW-0560">Oxidoreductase</keyword>
<keyword evidence="2" id="KW-0503">Monooxygenase</keyword>
<dbReference type="Gene3D" id="3.30.70.100">
    <property type="match status" value="1"/>
</dbReference>
<evidence type="ECO:0000313" key="3">
    <source>
        <dbReference type="Proteomes" id="UP001519363"/>
    </source>
</evidence>
<dbReference type="Pfam" id="PF03992">
    <property type="entry name" value="ABM"/>
    <property type="match status" value="1"/>
</dbReference>
<dbReference type="Proteomes" id="UP001519363">
    <property type="component" value="Unassembled WGS sequence"/>
</dbReference>
<sequence>MYLTITELLVTPGAEEDFLIAVDKALPQIATAQGCQSVRLVRSTATPDKFVLVSEWDALESHTEGFYRSDAFLAWREAVGDHLREPPRVEHALDIAVATAG</sequence>
<gene>
    <name evidence="2" type="ORF">JOF53_006809</name>
</gene>
<dbReference type="PROSITE" id="PS51725">
    <property type="entry name" value="ABM"/>
    <property type="match status" value="1"/>
</dbReference>
<evidence type="ECO:0000259" key="1">
    <source>
        <dbReference type="PROSITE" id="PS51725"/>
    </source>
</evidence>
<dbReference type="RefSeq" id="WP_086788182.1">
    <property type="nucleotide sequence ID" value="NZ_JAGIOO010000001.1"/>
</dbReference>
<dbReference type="InterPro" id="IPR011008">
    <property type="entry name" value="Dimeric_a/b-barrel"/>
</dbReference>
<dbReference type="GO" id="GO:0004497">
    <property type="term" value="F:monooxygenase activity"/>
    <property type="evidence" value="ECO:0007669"/>
    <property type="project" value="UniProtKB-KW"/>
</dbReference>
<keyword evidence="3" id="KW-1185">Reference proteome</keyword>
<evidence type="ECO:0000313" key="2">
    <source>
        <dbReference type="EMBL" id="MBP2477937.1"/>
    </source>
</evidence>
<feature type="domain" description="ABM" evidence="1">
    <location>
        <begin position="2"/>
        <end position="93"/>
    </location>
</feature>